<comment type="caution">
    <text evidence="1">The sequence shown here is derived from an EMBL/GenBank/DDBJ whole genome shotgun (WGS) entry which is preliminary data.</text>
</comment>
<gene>
    <name evidence="1" type="ORF">VM57_15725</name>
</gene>
<dbReference type="Proteomes" id="UP000243478">
    <property type="component" value="Unassembled WGS sequence"/>
</dbReference>
<protein>
    <submittedName>
        <fullName evidence="1">Uncharacterized protein</fullName>
    </submittedName>
</protein>
<dbReference type="PATRIC" id="fig|40324.63.peg.5810"/>
<reference evidence="1 2" key="1">
    <citation type="submission" date="2015-03" db="EMBL/GenBank/DDBJ databases">
        <title>Draft genome of Stenotrophomonas maltophila isolated from urine specimen.</title>
        <authorList>
            <person name="Murugan N."/>
            <person name="Malathi J."/>
            <person name="Umashankar V."/>
            <person name="Madhavan H."/>
        </authorList>
    </citation>
    <scope>NUCLEOTIDE SEQUENCE [LARGE SCALE GENOMIC DNA]</scope>
    <source>
        <strain evidence="1 2">JMNMN1</strain>
    </source>
</reference>
<sequence length="86" mass="8872">MPTLVGTDPADLASRPVSLVPLNPPHANIPSQARHDTTVIAAAPGACSNARIRKPAPHLGISLQIAVRGDGLMTWPGQVPWPGLAS</sequence>
<proteinExistence type="predicted"/>
<dbReference type="AlphaFoldDB" id="A0A0F5ZMK2"/>
<evidence type="ECO:0000313" key="2">
    <source>
        <dbReference type="Proteomes" id="UP000243478"/>
    </source>
</evidence>
<dbReference type="EMBL" id="JZRZ01000025">
    <property type="protein sequence ID" value="KKD56951.1"/>
    <property type="molecule type" value="Genomic_DNA"/>
</dbReference>
<organism evidence="1 2">
    <name type="scientific">Stenotrophomonas maltophilia</name>
    <name type="common">Pseudomonas maltophilia</name>
    <name type="synonym">Xanthomonas maltophilia</name>
    <dbReference type="NCBI Taxonomy" id="40324"/>
    <lineage>
        <taxon>Bacteria</taxon>
        <taxon>Pseudomonadati</taxon>
        <taxon>Pseudomonadota</taxon>
        <taxon>Gammaproteobacteria</taxon>
        <taxon>Lysobacterales</taxon>
        <taxon>Lysobacteraceae</taxon>
        <taxon>Stenotrophomonas</taxon>
        <taxon>Stenotrophomonas maltophilia group</taxon>
    </lineage>
</organism>
<evidence type="ECO:0000313" key="1">
    <source>
        <dbReference type="EMBL" id="KKD56951.1"/>
    </source>
</evidence>
<name>A0A0F5ZMK2_STEMA</name>
<accession>A0A0F5ZMK2</accession>